<evidence type="ECO:0008006" key="12">
    <source>
        <dbReference type="Google" id="ProtNLM"/>
    </source>
</evidence>
<dbReference type="EMBL" id="PEBX01000003">
    <property type="protein sequence ID" value="PTQ57714.1"/>
    <property type="molecule type" value="Genomic_DNA"/>
</dbReference>
<evidence type="ECO:0000256" key="2">
    <source>
        <dbReference type="ARBA" id="ARBA00004236"/>
    </source>
</evidence>
<keyword evidence="3" id="KW-1003">Cell membrane</keyword>
<reference evidence="11" key="1">
    <citation type="journal article" date="2018" name="Sci. Rep.">
        <title>Lignite coal burning seam in the remote Altai Mountains harbors a hydrogen-driven thermophilic microbial community.</title>
        <authorList>
            <person name="Kadnikov V.V."/>
            <person name="Mardanov A.V."/>
            <person name="Ivasenko D.A."/>
            <person name="Antsiferov D.V."/>
            <person name="Beletsky A.V."/>
            <person name="Karnachuk O.V."/>
            <person name="Ravin N.V."/>
        </authorList>
    </citation>
    <scope>NUCLEOTIDE SEQUENCE [LARGE SCALE GENOMIC DNA]</scope>
</reference>
<evidence type="ECO:0000256" key="7">
    <source>
        <dbReference type="ARBA" id="ARBA00023143"/>
    </source>
</evidence>
<dbReference type="Proteomes" id="UP000244338">
    <property type="component" value="Unassembled WGS sequence"/>
</dbReference>
<accession>A0A2R6Y4Y0</accession>
<evidence type="ECO:0000256" key="8">
    <source>
        <dbReference type="ARBA" id="ARBA00037937"/>
    </source>
</evidence>
<evidence type="ECO:0000313" key="11">
    <source>
        <dbReference type="Proteomes" id="UP000244338"/>
    </source>
</evidence>
<comment type="caution">
    <text evidence="10">The sequence shown here is derived from an EMBL/GenBank/DDBJ whole genome shotgun (WGS) entry which is preliminary data.</text>
</comment>
<evidence type="ECO:0000256" key="9">
    <source>
        <dbReference type="SAM" id="Phobius"/>
    </source>
</evidence>
<comment type="similarity">
    <text evidence="8">Belongs to the FliO/MopB family.</text>
</comment>
<name>A0A2R6Y4Y0_9BACL</name>
<evidence type="ECO:0000313" key="10">
    <source>
        <dbReference type="EMBL" id="PTQ57714.1"/>
    </source>
</evidence>
<dbReference type="InterPro" id="IPR052205">
    <property type="entry name" value="FliO/MopB"/>
</dbReference>
<dbReference type="PANTHER" id="PTHR38766">
    <property type="entry name" value="FLAGELLAR PROTEIN FLIO"/>
    <property type="match status" value="1"/>
</dbReference>
<comment type="subcellular location">
    <subcellularLocation>
        <location evidence="1">Bacterial flagellum basal body</location>
    </subcellularLocation>
    <subcellularLocation>
        <location evidence="2">Cell membrane</location>
    </subcellularLocation>
</comment>
<sequence length="206" mass="23051">MLSFLMIFEWPASEMGADGSVQAAGTVADWYSSGKSGDEVPDIESGELPSSIRSPGQPSTSNVPNWWSLLTSFVTVLALIVMLSYLVRRFGLTGRLWKEQRLDVKVLYVIPLGGKRSIQVVQIGALIYVLGIGETINVLDRLTMEEAHNLFVKEPEVQDRADREERSFAEELEHYETRFKEKLSALQAFLSHGQNPSSTDKKTKED</sequence>
<keyword evidence="5 9" id="KW-1133">Transmembrane helix</keyword>
<keyword evidence="6 9" id="KW-0472">Membrane</keyword>
<keyword evidence="4 9" id="KW-0812">Transmembrane</keyword>
<protein>
    <recommendedName>
        <fullName evidence="12">Flagellar protein</fullName>
    </recommendedName>
</protein>
<proteinExistence type="inferred from homology"/>
<evidence type="ECO:0000256" key="3">
    <source>
        <dbReference type="ARBA" id="ARBA00022475"/>
    </source>
</evidence>
<organism evidence="10 11">
    <name type="scientific">Candidatus Carbonibacillus altaicus</name>
    <dbReference type="NCBI Taxonomy" id="2163959"/>
    <lineage>
        <taxon>Bacteria</taxon>
        <taxon>Bacillati</taxon>
        <taxon>Bacillota</taxon>
        <taxon>Bacilli</taxon>
        <taxon>Bacillales</taxon>
        <taxon>Candidatus Carbonibacillus</taxon>
    </lineage>
</organism>
<evidence type="ECO:0000256" key="4">
    <source>
        <dbReference type="ARBA" id="ARBA00022692"/>
    </source>
</evidence>
<dbReference type="Pfam" id="PF04347">
    <property type="entry name" value="FliO"/>
    <property type="match status" value="1"/>
</dbReference>
<feature type="transmembrane region" description="Helical" evidence="9">
    <location>
        <begin position="66"/>
        <end position="87"/>
    </location>
</feature>
<evidence type="ECO:0000256" key="6">
    <source>
        <dbReference type="ARBA" id="ARBA00023136"/>
    </source>
</evidence>
<dbReference type="PANTHER" id="PTHR38766:SF1">
    <property type="entry name" value="FLAGELLAR PROTEIN FLIO"/>
    <property type="match status" value="1"/>
</dbReference>
<dbReference type="InterPro" id="IPR022781">
    <property type="entry name" value="Flagellar_biosynth_FliO"/>
</dbReference>
<keyword evidence="7" id="KW-0975">Bacterial flagellum</keyword>
<dbReference type="AlphaFoldDB" id="A0A2R6Y4Y0"/>
<dbReference type="GO" id="GO:0044781">
    <property type="term" value="P:bacterial-type flagellum organization"/>
    <property type="evidence" value="ECO:0007669"/>
    <property type="project" value="InterPro"/>
</dbReference>
<dbReference type="GO" id="GO:0005886">
    <property type="term" value="C:plasma membrane"/>
    <property type="evidence" value="ECO:0007669"/>
    <property type="project" value="UniProtKB-SubCell"/>
</dbReference>
<gene>
    <name evidence="10" type="ORF">BSOLF_0909</name>
</gene>
<evidence type="ECO:0000256" key="1">
    <source>
        <dbReference type="ARBA" id="ARBA00004117"/>
    </source>
</evidence>
<dbReference type="GO" id="GO:0009425">
    <property type="term" value="C:bacterial-type flagellum basal body"/>
    <property type="evidence" value="ECO:0007669"/>
    <property type="project" value="UniProtKB-SubCell"/>
</dbReference>
<evidence type="ECO:0000256" key="5">
    <source>
        <dbReference type="ARBA" id="ARBA00022989"/>
    </source>
</evidence>